<evidence type="ECO:0000313" key="2">
    <source>
        <dbReference type="EMBL" id="ODH12570.1"/>
    </source>
</evidence>
<dbReference type="AlphaFoldDB" id="A0A1D2J2P5"/>
<evidence type="ECO:0000256" key="1">
    <source>
        <dbReference type="SAM" id="Coils"/>
    </source>
</evidence>
<feature type="coiled-coil region" evidence="1">
    <location>
        <begin position="13"/>
        <end position="58"/>
    </location>
</feature>
<comment type="caution">
    <text evidence="2">The sequence shown here is derived from an EMBL/GenBank/DDBJ whole genome shotgun (WGS) entry which is preliminary data.</text>
</comment>
<dbReference type="Proteomes" id="UP000242814">
    <property type="component" value="Unassembled WGS sequence"/>
</dbReference>
<name>A0A1D2J2P5_PARBR</name>
<gene>
    <name evidence="2" type="ORF">ACO22_08134</name>
</gene>
<organism evidence="2 3">
    <name type="scientific">Paracoccidioides brasiliensis</name>
    <dbReference type="NCBI Taxonomy" id="121759"/>
    <lineage>
        <taxon>Eukaryota</taxon>
        <taxon>Fungi</taxon>
        <taxon>Dikarya</taxon>
        <taxon>Ascomycota</taxon>
        <taxon>Pezizomycotina</taxon>
        <taxon>Eurotiomycetes</taxon>
        <taxon>Eurotiomycetidae</taxon>
        <taxon>Onygenales</taxon>
        <taxon>Ajellomycetaceae</taxon>
        <taxon>Paracoccidioides</taxon>
    </lineage>
</organism>
<protein>
    <submittedName>
        <fullName evidence="2">Uncharacterized protein</fullName>
    </submittedName>
</protein>
<sequence length="58" mass="6879">MSSKNPILREQFLEAVEEDSEQIYQKIADLMNEARDTLERIIAEQNEQRKQADKLDQQ</sequence>
<feature type="non-terminal residue" evidence="2">
    <location>
        <position position="58"/>
    </location>
</feature>
<proteinExistence type="predicted"/>
<accession>A0A1D2J2P5</accession>
<evidence type="ECO:0000313" key="3">
    <source>
        <dbReference type="Proteomes" id="UP000242814"/>
    </source>
</evidence>
<reference evidence="2 3" key="1">
    <citation type="submission" date="2016-06" db="EMBL/GenBank/DDBJ databases">
        <authorList>
            <person name="Kjaerup R.B."/>
            <person name="Dalgaard T.S."/>
            <person name="Juul-Madsen H.R."/>
        </authorList>
    </citation>
    <scope>NUCLEOTIDE SEQUENCE [LARGE SCALE GENOMIC DNA]</scope>
    <source>
        <strain evidence="2 3">Pb300</strain>
    </source>
</reference>
<keyword evidence="1" id="KW-0175">Coiled coil</keyword>
<dbReference type="EMBL" id="LZYO01001017">
    <property type="protein sequence ID" value="ODH12570.1"/>
    <property type="molecule type" value="Genomic_DNA"/>
</dbReference>